<protein>
    <submittedName>
        <fullName evidence="3">Uncharacterized protein</fullName>
    </submittedName>
</protein>
<evidence type="ECO:0000313" key="3">
    <source>
        <dbReference type="EMBL" id="BBO24571.1"/>
    </source>
</evidence>
<dbReference type="AlphaFoldDB" id="A0A809SAV6"/>
<feature type="region of interest" description="Disordered" evidence="1">
    <location>
        <begin position="147"/>
        <end position="166"/>
    </location>
</feature>
<sequence length="198" mass="21790">MIIGITIIAVVGGCVLMVGLMAYMFTGFWGKMTPSIGCAIAFEGARDALLEYAAEHDGALPNAESWQDDIRELMRRRLKEEADVPFDLKIMDPDGDWGCFKDDGKSMTGMAFNSALSGKKLAEISEPATIYLVFEIESPRPNAHEEYKARDNATSPKFMGTPRGWIKVPVKGEGDFGALSENEGPFRNTRQQQDLGSE</sequence>
<dbReference type="KEGG" id="npy:NPRO_21660"/>
<organism evidence="3 4">
    <name type="scientific">Candidatus Nitrosymbiomonas proteolyticus</name>
    <dbReference type="NCBI Taxonomy" id="2608984"/>
    <lineage>
        <taxon>Bacteria</taxon>
        <taxon>Bacillati</taxon>
        <taxon>Armatimonadota</taxon>
        <taxon>Armatimonadota incertae sedis</taxon>
        <taxon>Candidatus Nitrosymbiomonas</taxon>
    </lineage>
</organism>
<feature type="compositionally biased region" description="Polar residues" evidence="1">
    <location>
        <begin position="188"/>
        <end position="198"/>
    </location>
</feature>
<reference evidence="3" key="1">
    <citation type="journal article" name="DNA Res.">
        <title>The physiological potential of anammox bacteria as revealed by their core genome structure.</title>
        <authorList>
            <person name="Okubo T."/>
            <person name="Toyoda A."/>
            <person name="Fukuhara K."/>
            <person name="Uchiyama I."/>
            <person name="Harigaya Y."/>
            <person name="Kuroiwa M."/>
            <person name="Suzuki T."/>
            <person name="Murakami Y."/>
            <person name="Suwa Y."/>
            <person name="Takami H."/>
        </authorList>
    </citation>
    <scope>NUCLEOTIDE SEQUENCE</scope>
    <source>
        <strain evidence="3">317325-2</strain>
    </source>
</reference>
<dbReference type="EMBL" id="AP021858">
    <property type="protein sequence ID" value="BBO24571.1"/>
    <property type="molecule type" value="Genomic_DNA"/>
</dbReference>
<proteinExistence type="predicted"/>
<accession>A0A809SAV6</accession>
<dbReference type="Proteomes" id="UP000662873">
    <property type="component" value="Chromosome"/>
</dbReference>
<evidence type="ECO:0000256" key="1">
    <source>
        <dbReference type="SAM" id="MobiDB-lite"/>
    </source>
</evidence>
<gene>
    <name evidence="3" type="ORF">NPRO_21660</name>
</gene>
<keyword evidence="2" id="KW-0812">Transmembrane</keyword>
<feature type="transmembrane region" description="Helical" evidence="2">
    <location>
        <begin position="6"/>
        <end position="25"/>
    </location>
</feature>
<evidence type="ECO:0000256" key="2">
    <source>
        <dbReference type="SAM" id="Phobius"/>
    </source>
</evidence>
<keyword evidence="2" id="KW-0472">Membrane</keyword>
<feature type="region of interest" description="Disordered" evidence="1">
    <location>
        <begin position="174"/>
        <end position="198"/>
    </location>
</feature>
<keyword evidence="2" id="KW-1133">Transmembrane helix</keyword>
<evidence type="ECO:0000313" key="4">
    <source>
        <dbReference type="Proteomes" id="UP000662873"/>
    </source>
</evidence>
<name>A0A809SAV6_9BACT</name>